<evidence type="ECO:0000313" key="1">
    <source>
        <dbReference type="EMBL" id="CAD7011936.1"/>
    </source>
</evidence>
<name>A0A811V936_CERCA</name>
<dbReference type="AlphaFoldDB" id="A0A811V936"/>
<keyword evidence="2" id="KW-1185">Reference proteome</keyword>
<gene>
    <name evidence="1" type="ORF">CCAP1982_LOCUS20047</name>
</gene>
<protein>
    <submittedName>
        <fullName evidence="1">(Mediterranean fruit fly) hypothetical protein</fullName>
    </submittedName>
</protein>
<evidence type="ECO:0000313" key="2">
    <source>
        <dbReference type="Proteomes" id="UP000606786"/>
    </source>
</evidence>
<accession>A0A811V936</accession>
<comment type="caution">
    <text evidence="1">The sequence shown here is derived from an EMBL/GenBank/DDBJ whole genome shotgun (WGS) entry which is preliminary data.</text>
</comment>
<sequence length="129" mass="14668">MTKKRILKNLPFGPTPGGWPDSYIFCLATYEHMYNFDDCIGFSRSFCCNCILTLPCLRSKSLSTDFYSRLGNALVNDFNRNSENVEENLALNDYDDGDDIRDLDYVLDGDASDVENELVIEPNEILDSD</sequence>
<proteinExistence type="predicted"/>
<organism evidence="1 2">
    <name type="scientific">Ceratitis capitata</name>
    <name type="common">Mediterranean fruit fly</name>
    <name type="synonym">Tephritis capitata</name>
    <dbReference type="NCBI Taxonomy" id="7213"/>
    <lineage>
        <taxon>Eukaryota</taxon>
        <taxon>Metazoa</taxon>
        <taxon>Ecdysozoa</taxon>
        <taxon>Arthropoda</taxon>
        <taxon>Hexapoda</taxon>
        <taxon>Insecta</taxon>
        <taxon>Pterygota</taxon>
        <taxon>Neoptera</taxon>
        <taxon>Endopterygota</taxon>
        <taxon>Diptera</taxon>
        <taxon>Brachycera</taxon>
        <taxon>Muscomorpha</taxon>
        <taxon>Tephritoidea</taxon>
        <taxon>Tephritidae</taxon>
        <taxon>Ceratitis</taxon>
        <taxon>Ceratitis</taxon>
    </lineage>
</organism>
<dbReference type="Proteomes" id="UP000606786">
    <property type="component" value="Unassembled WGS sequence"/>
</dbReference>
<dbReference type="EMBL" id="CAJHJT010000056">
    <property type="protein sequence ID" value="CAD7011936.1"/>
    <property type="molecule type" value="Genomic_DNA"/>
</dbReference>
<reference evidence="1" key="1">
    <citation type="submission" date="2020-11" db="EMBL/GenBank/DDBJ databases">
        <authorList>
            <person name="Whitehead M."/>
        </authorList>
    </citation>
    <scope>NUCLEOTIDE SEQUENCE</scope>
    <source>
        <strain evidence="1">EGII</strain>
    </source>
</reference>